<dbReference type="EnsemblPlants" id="OGLUM01G05570.4">
    <property type="protein sequence ID" value="OGLUM01G05570.4"/>
    <property type="gene ID" value="OGLUM01G05570"/>
</dbReference>
<protein>
    <submittedName>
        <fullName evidence="1">Uncharacterized protein</fullName>
    </submittedName>
</protein>
<reference evidence="1" key="2">
    <citation type="submission" date="2015-04" db="UniProtKB">
        <authorList>
            <consortium name="EnsemblPlants"/>
        </authorList>
    </citation>
    <scope>IDENTIFICATION</scope>
</reference>
<dbReference type="Proteomes" id="UP000026961">
    <property type="component" value="Chromosome 1"/>
</dbReference>
<accession>A0A0D9Y441</accession>
<organism evidence="1">
    <name type="scientific">Oryza glumipatula</name>
    <dbReference type="NCBI Taxonomy" id="40148"/>
    <lineage>
        <taxon>Eukaryota</taxon>
        <taxon>Viridiplantae</taxon>
        <taxon>Streptophyta</taxon>
        <taxon>Embryophyta</taxon>
        <taxon>Tracheophyta</taxon>
        <taxon>Spermatophyta</taxon>
        <taxon>Magnoliopsida</taxon>
        <taxon>Liliopsida</taxon>
        <taxon>Poales</taxon>
        <taxon>Poaceae</taxon>
        <taxon>BOP clade</taxon>
        <taxon>Oryzoideae</taxon>
        <taxon>Oryzeae</taxon>
        <taxon>Oryzinae</taxon>
        <taxon>Oryza</taxon>
    </lineage>
</organism>
<dbReference type="Gramene" id="OGLUM01G05570.4">
    <property type="protein sequence ID" value="OGLUM01G05570.4"/>
    <property type="gene ID" value="OGLUM01G05570"/>
</dbReference>
<reference evidence="1" key="3">
    <citation type="submission" date="2018-05" db="EMBL/GenBank/DDBJ databases">
        <title>OgluRS3 (Oryza glumaepatula Reference Sequence Version 3).</title>
        <authorList>
            <person name="Zhang J."/>
            <person name="Kudrna D."/>
            <person name="Lee S."/>
            <person name="Talag J."/>
            <person name="Welchert J."/>
            <person name="Wing R.A."/>
        </authorList>
    </citation>
    <scope>NUCLEOTIDE SEQUENCE [LARGE SCALE GENOMIC DNA]</scope>
</reference>
<evidence type="ECO:0000313" key="1">
    <source>
        <dbReference type="EnsemblPlants" id="OGLUM01G05570.4"/>
    </source>
</evidence>
<proteinExistence type="predicted"/>
<evidence type="ECO:0000313" key="2">
    <source>
        <dbReference type="Proteomes" id="UP000026961"/>
    </source>
</evidence>
<dbReference type="HOGENOM" id="CLU_1743347_0_0_1"/>
<name>A0A0D9Y441_9ORYZ</name>
<keyword evidence="2" id="KW-1185">Reference proteome</keyword>
<sequence>MVGKRGYLTELVVPVATAADPDSYKKASRTVRWALTWKADAASPEWAFPRPRGQWRLRRRPATDRYAPRSQVLPAGHRRVGAARRGGVAVEAAVAPPLRAGPDRSAAAVHMRYCLKDLSRLIFRRSFCRIRLAARRSQENLVPFWNLEQN</sequence>
<dbReference type="AlphaFoldDB" id="A0A0D9Y441"/>
<reference evidence="1" key="1">
    <citation type="submission" date="2013-08" db="EMBL/GenBank/DDBJ databases">
        <title>Oryza genome evolution.</title>
        <authorList>
            <person name="Wing R.A."/>
            <person name="Panaud O."/>
            <person name="Oliveira A.C."/>
        </authorList>
    </citation>
    <scope>NUCLEOTIDE SEQUENCE</scope>
</reference>